<dbReference type="Gene3D" id="3.40.50.12110">
    <property type="match status" value="1"/>
</dbReference>
<dbReference type="SUPFAM" id="SSF102114">
    <property type="entry name" value="Radical SAM enzymes"/>
    <property type="match status" value="1"/>
</dbReference>
<name>A0A3N1XM73_9FIRM</name>
<dbReference type="NCBIfam" id="TIGR04070">
    <property type="entry name" value="photo_TT_lyase"/>
    <property type="match status" value="1"/>
</dbReference>
<reference evidence="1 2" key="1">
    <citation type="submission" date="2018-11" db="EMBL/GenBank/DDBJ databases">
        <title>Genomic Encyclopedia of Type Strains, Phase IV (KMG-IV): sequencing the most valuable type-strain genomes for metagenomic binning, comparative biology and taxonomic classification.</title>
        <authorList>
            <person name="Goeker M."/>
        </authorList>
    </citation>
    <scope>NUCLEOTIDE SEQUENCE [LARGE SCALE GENOMIC DNA]</scope>
    <source>
        <strain evidence="1 2">DSM 26537</strain>
    </source>
</reference>
<keyword evidence="1" id="KW-0456">Lyase</keyword>
<dbReference type="PANTHER" id="PTHR37822">
    <property type="entry name" value="SPORE PHOTOPRODUCT LYASE-RELATED"/>
    <property type="match status" value="1"/>
</dbReference>
<proteinExistence type="predicted"/>
<dbReference type="GO" id="GO:1904047">
    <property type="term" value="F:S-adenosyl-L-methionine binding"/>
    <property type="evidence" value="ECO:0007669"/>
    <property type="project" value="InterPro"/>
</dbReference>
<accession>A0A3N1XM73</accession>
<dbReference type="GO" id="GO:0003913">
    <property type="term" value="F:DNA photolyase activity"/>
    <property type="evidence" value="ECO:0007669"/>
    <property type="project" value="InterPro"/>
</dbReference>
<sequence>MYILYYFKKGVDNTACFRCFIYIIMFSPKRIIFEKDVLEHDMAKEIYHKFQDERKIEIINLTSNKLKQHIPGEDLSAQYKEGKKTLVIGAKKSLKFQTCKPSAHYQLPLVSGCMGQCQYCYLNTMLGDKPFIKVHANIDEILNQAEKYIEERIPEITIFEGAATSDPVPVEPYTHSLEKAIVFFGENPYGRFRFVTKYNDVDTLLNLEHNGHTEIRFSINTSSIIDEYEHGTASRDKRIEAGIKVAKAGYPIGFLIAPVFIYPDWKEEYHDLLLNLSNKLTDDLKYPVTFEVISHRYTTIAKNRILQVFPETKLPMNEEERKFKYGQFGYGKYVYPKEIIEEIKQFFTKEIERLFSNKEVKYII</sequence>
<evidence type="ECO:0000313" key="1">
    <source>
        <dbReference type="EMBL" id="ROR27278.1"/>
    </source>
</evidence>
<dbReference type="SFLD" id="SFLDF00412">
    <property type="entry name" value="spore_photoproduct_lyase_2"/>
    <property type="match status" value="1"/>
</dbReference>
<dbReference type="SFLD" id="SFLDG01079">
    <property type="entry name" value="spore_photoproduct_lyase_like"/>
    <property type="match status" value="1"/>
</dbReference>
<dbReference type="GO" id="GO:0042601">
    <property type="term" value="C:endospore-forming forespore"/>
    <property type="evidence" value="ECO:0007669"/>
    <property type="project" value="TreeGrafter"/>
</dbReference>
<dbReference type="AlphaFoldDB" id="A0A3N1XM73"/>
<dbReference type="SFLD" id="SFLDS00029">
    <property type="entry name" value="Radical_SAM"/>
    <property type="match status" value="1"/>
</dbReference>
<dbReference type="GO" id="GO:0051539">
    <property type="term" value="F:4 iron, 4 sulfur cluster binding"/>
    <property type="evidence" value="ECO:0007669"/>
    <property type="project" value="TreeGrafter"/>
</dbReference>
<dbReference type="Proteomes" id="UP000273083">
    <property type="component" value="Unassembled WGS sequence"/>
</dbReference>
<keyword evidence="2" id="KW-1185">Reference proteome</keyword>
<dbReference type="InterPro" id="IPR007197">
    <property type="entry name" value="rSAM"/>
</dbReference>
<comment type="caution">
    <text evidence="1">The sequence shown here is derived from an EMBL/GenBank/DDBJ whole genome shotgun (WGS) entry which is preliminary data.</text>
</comment>
<dbReference type="InterPro" id="IPR034559">
    <property type="entry name" value="SPL_Clostridia"/>
</dbReference>
<dbReference type="EMBL" id="RJVG01000007">
    <property type="protein sequence ID" value="ROR27278.1"/>
    <property type="molecule type" value="Genomic_DNA"/>
</dbReference>
<dbReference type="RefSeq" id="WP_330511181.1">
    <property type="nucleotide sequence ID" value="NZ_RJVG01000007.1"/>
</dbReference>
<dbReference type="Pfam" id="PF20903">
    <property type="entry name" value="SPL"/>
    <property type="match status" value="1"/>
</dbReference>
<dbReference type="InterPro" id="IPR023897">
    <property type="entry name" value="SPL_firmicutes"/>
</dbReference>
<protein>
    <submittedName>
        <fullName evidence="1">Spore photoproduct lyase</fullName>
    </submittedName>
</protein>
<gene>
    <name evidence="1" type="ORF">EDD66_107192</name>
</gene>
<dbReference type="InterPro" id="IPR058240">
    <property type="entry name" value="rSAM_sf"/>
</dbReference>
<dbReference type="PANTHER" id="PTHR37822:SF2">
    <property type="entry name" value="SPORE PHOTOPRODUCT LYASE"/>
    <property type="match status" value="1"/>
</dbReference>
<organism evidence="1 2">
    <name type="scientific">Mobilisporobacter senegalensis</name>
    <dbReference type="NCBI Taxonomy" id="1329262"/>
    <lineage>
        <taxon>Bacteria</taxon>
        <taxon>Bacillati</taxon>
        <taxon>Bacillota</taxon>
        <taxon>Clostridia</taxon>
        <taxon>Lachnospirales</taxon>
        <taxon>Lachnospiraceae</taxon>
        <taxon>Mobilisporobacter</taxon>
    </lineage>
</organism>
<dbReference type="InterPro" id="IPR049539">
    <property type="entry name" value="SPL"/>
</dbReference>
<evidence type="ECO:0000313" key="2">
    <source>
        <dbReference type="Proteomes" id="UP000273083"/>
    </source>
</evidence>
<dbReference type="Gene3D" id="3.80.30.30">
    <property type="match status" value="1"/>
</dbReference>